<reference evidence="4" key="1">
    <citation type="submission" date="2016-10" db="EMBL/GenBank/DDBJ databases">
        <authorList>
            <person name="Varghese N."/>
            <person name="Submissions S."/>
        </authorList>
    </citation>
    <scope>NUCLEOTIDE SEQUENCE [LARGE SCALE GENOMIC DNA]</scope>
    <source>
        <strain evidence="4">NLAE-zl-G277</strain>
    </source>
</reference>
<evidence type="ECO:0000313" key="4">
    <source>
        <dbReference type="Proteomes" id="UP000198508"/>
    </source>
</evidence>
<evidence type="ECO:0000256" key="1">
    <source>
        <dbReference type="SAM" id="MobiDB-lite"/>
    </source>
</evidence>
<keyword evidence="2" id="KW-1133">Transmembrane helix</keyword>
<accession>A0A1I0JNI3</accession>
<keyword evidence="2" id="KW-0812">Transmembrane</keyword>
<dbReference type="AlphaFoldDB" id="A0A1I0JNI3"/>
<keyword evidence="2" id="KW-0472">Membrane</keyword>
<dbReference type="EMBL" id="FOIM01000033">
    <property type="protein sequence ID" value="SEU12050.1"/>
    <property type="molecule type" value="Genomic_DNA"/>
</dbReference>
<feature type="region of interest" description="Disordered" evidence="1">
    <location>
        <begin position="163"/>
        <end position="243"/>
    </location>
</feature>
<gene>
    <name evidence="3" type="ORF">SAMN05216313_13313</name>
</gene>
<name>A0A1I0JNI3_9FIRM</name>
<feature type="compositionally biased region" description="Low complexity" evidence="1">
    <location>
        <begin position="224"/>
        <end position="241"/>
    </location>
</feature>
<dbReference type="RefSeq" id="WP_092369626.1">
    <property type="nucleotide sequence ID" value="NZ_DAINWJ010000042.1"/>
</dbReference>
<evidence type="ECO:0000256" key="2">
    <source>
        <dbReference type="SAM" id="Phobius"/>
    </source>
</evidence>
<feature type="compositionally biased region" description="Acidic residues" evidence="1">
    <location>
        <begin position="165"/>
        <end position="223"/>
    </location>
</feature>
<sequence length="262" mass="28725">MRRIDLRRGGSMIYVIMLMTMFVILSTGFLYMSRYSLEAVLQNRSYMEAQAAAKMIHQSYCLDVSNGSSAAMNRIWEEFEEDCLSLAGRRGAEELTEALEALEYRANGYGETGDLAVEMVLTARPGRGEATVDTQVTRHGYTFRLGAEIRFDDAEGEVLIIPLPQEDEQGEDGAQDEGEPDSGLESDEVAPDSVLESDEVAPDSGLESDEVAPDSVPESDAEPTDNAPAPDAEDPQAAVPDSLHFNMQGLGVYRYYEGGRSR</sequence>
<dbReference type="STRING" id="460384.SAMN05216313_13313"/>
<feature type="transmembrane region" description="Helical" evidence="2">
    <location>
        <begin position="12"/>
        <end position="32"/>
    </location>
</feature>
<proteinExistence type="predicted"/>
<evidence type="ECO:0000313" key="3">
    <source>
        <dbReference type="EMBL" id="SEU12050.1"/>
    </source>
</evidence>
<dbReference type="Proteomes" id="UP000198508">
    <property type="component" value="Unassembled WGS sequence"/>
</dbReference>
<protein>
    <submittedName>
        <fullName evidence="3">Uncharacterized protein</fullName>
    </submittedName>
</protein>
<keyword evidence="4" id="KW-1185">Reference proteome</keyword>
<organism evidence="3 4">
    <name type="scientific">Enterocloster lavalensis</name>
    <dbReference type="NCBI Taxonomy" id="460384"/>
    <lineage>
        <taxon>Bacteria</taxon>
        <taxon>Bacillati</taxon>
        <taxon>Bacillota</taxon>
        <taxon>Clostridia</taxon>
        <taxon>Lachnospirales</taxon>
        <taxon>Lachnospiraceae</taxon>
        <taxon>Enterocloster</taxon>
    </lineage>
</organism>